<gene>
    <name evidence="10" type="ORF">SAMN05878503_111118</name>
</gene>
<dbReference type="RefSeq" id="WP_176504570.1">
    <property type="nucleotide sequence ID" value="NZ_OAOQ01000011.1"/>
</dbReference>
<dbReference type="AlphaFoldDB" id="A0A285CYE8"/>
<keyword evidence="3" id="KW-0808">Transferase</keyword>
<evidence type="ECO:0000259" key="9">
    <source>
        <dbReference type="Pfam" id="PF07238"/>
    </source>
</evidence>
<comment type="subcellular location">
    <subcellularLocation>
        <location evidence="1">Membrane</location>
        <topology evidence="1">Multi-pass membrane protein</topology>
    </subcellularLocation>
</comment>
<feature type="transmembrane region" description="Helical" evidence="8">
    <location>
        <begin position="506"/>
        <end position="526"/>
    </location>
</feature>
<keyword evidence="11" id="KW-1185">Reference proteome</keyword>
<feature type="domain" description="PilZ" evidence="9">
    <location>
        <begin position="561"/>
        <end position="670"/>
    </location>
</feature>
<evidence type="ECO:0000256" key="5">
    <source>
        <dbReference type="ARBA" id="ARBA00022989"/>
    </source>
</evidence>
<evidence type="ECO:0000256" key="6">
    <source>
        <dbReference type="ARBA" id="ARBA00023136"/>
    </source>
</evidence>
<feature type="transmembrane region" description="Helical" evidence="8">
    <location>
        <begin position="43"/>
        <end position="60"/>
    </location>
</feature>
<evidence type="ECO:0000256" key="4">
    <source>
        <dbReference type="ARBA" id="ARBA00022692"/>
    </source>
</evidence>
<keyword evidence="4 8" id="KW-0812">Transmembrane</keyword>
<dbReference type="GO" id="GO:0005886">
    <property type="term" value="C:plasma membrane"/>
    <property type="evidence" value="ECO:0007669"/>
    <property type="project" value="TreeGrafter"/>
</dbReference>
<protein>
    <submittedName>
        <fullName evidence="10">Cellulose synthase (UDP-forming)</fullName>
    </submittedName>
</protein>
<keyword evidence="6 8" id="KW-0472">Membrane</keyword>
<reference evidence="11" key="1">
    <citation type="submission" date="2017-08" db="EMBL/GenBank/DDBJ databases">
        <authorList>
            <person name="Varghese N."/>
            <person name="Submissions S."/>
        </authorList>
    </citation>
    <scope>NUCLEOTIDE SEQUENCE [LARGE SCALE GENOMIC DNA]</scope>
    <source>
        <strain evidence="11">JA234</strain>
    </source>
</reference>
<evidence type="ECO:0000313" key="11">
    <source>
        <dbReference type="Proteomes" id="UP000219467"/>
    </source>
</evidence>
<feature type="transmembrane region" description="Helical" evidence="8">
    <location>
        <begin position="67"/>
        <end position="86"/>
    </location>
</feature>
<dbReference type="PANTHER" id="PTHR43867:SF2">
    <property type="entry name" value="CELLULOSE SYNTHASE CATALYTIC SUBUNIT A [UDP-FORMING]"/>
    <property type="match status" value="1"/>
</dbReference>
<dbReference type="InterPro" id="IPR029044">
    <property type="entry name" value="Nucleotide-diphossugar_trans"/>
</dbReference>
<evidence type="ECO:0000256" key="1">
    <source>
        <dbReference type="ARBA" id="ARBA00004141"/>
    </source>
</evidence>
<feature type="transmembrane region" description="Helical" evidence="8">
    <location>
        <begin position="98"/>
        <end position="123"/>
    </location>
</feature>
<evidence type="ECO:0000256" key="7">
    <source>
        <dbReference type="SAM" id="MobiDB-lite"/>
    </source>
</evidence>
<dbReference type="Proteomes" id="UP000219467">
    <property type="component" value="Unassembled WGS sequence"/>
</dbReference>
<evidence type="ECO:0000256" key="8">
    <source>
        <dbReference type="SAM" id="Phobius"/>
    </source>
</evidence>
<dbReference type="GO" id="GO:0016758">
    <property type="term" value="F:hexosyltransferase activity"/>
    <property type="evidence" value="ECO:0007669"/>
    <property type="project" value="TreeGrafter"/>
</dbReference>
<dbReference type="GO" id="GO:0035438">
    <property type="term" value="F:cyclic-di-GMP binding"/>
    <property type="evidence" value="ECO:0007669"/>
    <property type="project" value="InterPro"/>
</dbReference>
<evidence type="ECO:0000256" key="2">
    <source>
        <dbReference type="ARBA" id="ARBA00022676"/>
    </source>
</evidence>
<keyword evidence="5 8" id="KW-1133">Transmembrane helix</keyword>
<dbReference type="InterPro" id="IPR050321">
    <property type="entry name" value="Glycosyltr_2/OpgH_subfam"/>
</dbReference>
<organism evidence="10 11">
    <name type="scientific">Cereibacter ovatus</name>
    <dbReference type="NCBI Taxonomy" id="439529"/>
    <lineage>
        <taxon>Bacteria</taxon>
        <taxon>Pseudomonadati</taxon>
        <taxon>Pseudomonadota</taxon>
        <taxon>Alphaproteobacteria</taxon>
        <taxon>Rhodobacterales</taxon>
        <taxon>Paracoccaceae</taxon>
        <taxon>Cereibacter</taxon>
    </lineage>
</organism>
<feature type="transmembrane region" description="Helical" evidence="8">
    <location>
        <begin position="688"/>
        <end position="709"/>
    </location>
</feature>
<feature type="transmembrane region" description="Helical" evidence="8">
    <location>
        <begin position="532"/>
        <end position="557"/>
    </location>
</feature>
<dbReference type="EMBL" id="OAOQ01000011">
    <property type="protein sequence ID" value="SNX72088.1"/>
    <property type="molecule type" value="Genomic_DNA"/>
</dbReference>
<evidence type="ECO:0000256" key="3">
    <source>
        <dbReference type="ARBA" id="ARBA00022679"/>
    </source>
</evidence>
<feature type="region of interest" description="Disordered" evidence="7">
    <location>
        <begin position="715"/>
        <end position="751"/>
    </location>
</feature>
<dbReference type="InterPro" id="IPR009875">
    <property type="entry name" value="PilZ_domain"/>
</dbReference>
<dbReference type="Pfam" id="PF07238">
    <property type="entry name" value="PilZ"/>
    <property type="match status" value="1"/>
</dbReference>
<name>A0A285CYE8_9RHOB</name>
<sequence length="751" mass="79078">MTAQPPRRRTGPALRILLAGLWLLLLVPALLLAAAPVAPAAQGLFALLAVALVAALLPVADRTGPRLLLLATAGAVTLRYWFWRLFETLPAVAPDAGFVVALVLFLAETCAIGLLFLEACLLVGPLRRPEAPPVKPETLPGVDILVTSSDEPADMLAITLAAAKNMVYPARLRTVVLYDEGGTDARCASADAGSAAAARARRAGLQQMCHDLGVVYATRPGNAGGRGGALNAALACVSRDLVLVLEGCHVPSRDFLARTVGHFAADPRLALVQTPHFFINPDPVQRNLGLGPGWPAASERLFGAILPGLDRWGGAVFCGSAGVLRRRALDEIGGFAEKPGAEDLQTSLALHVRGWRSLYHDRVMIAGVQPETFAGQIAARGRRIAGLLRLLAAGHPLRHRGLCLSQRLGYLVRLGEGLRPLLLLVFLLAPLAHLLAGVRFLSAGFEDLLAHGSGYLAVGLMLRRALFDRHAPPLASLVQEAAQAPSVVLAALFGDRLAGARASVPLWAVTGLCLAGVLAGIAQLRAAPAEAAAVPLAMTLWAGFNLVVLAAGMRAGLDKCQRRTMPRVQMQVSAEVHCPAEDVRPMNATVLDASTRGVRLLLPLPPGAPAIGLGTGVRFRPKFPDAPQLERMVSGHVRAAVRMGGMVTLGVALDPGQPSAVRETVACLIFGDSAAWLRRRQATQRTKGLLREGLLILWLAVGALPVVLLRATGRCGRSHPSDRPAHPLAFGAAPCPDPAPVPDKPKLRKAS</sequence>
<dbReference type="Gene3D" id="3.90.550.10">
    <property type="entry name" value="Spore Coat Polysaccharide Biosynthesis Protein SpsA, Chain A"/>
    <property type="match status" value="1"/>
</dbReference>
<dbReference type="Pfam" id="PF13641">
    <property type="entry name" value="Glyco_tranf_2_3"/>
    <property type="match status" value="1"/>
</dbReference>
<proteinExistence type="predicted"/>
<feature type="transmembrane region" description="Helical" evidence="8">
    <location>
        <begin position="421"/>
        <end position="442"/>
    </location>
</feature>
<evidence type="ECO:0000313" key="10">
    <source>
        <dbReference type="EMBL" id="SNX72088.1"/>
    </source>
</evidence>
<dbReference type="Gene3D" id="2.40.10.220">
    <property type="entry name" value="predicted glycosyltransferase like domains"/>
    <property type="match status" value="1"/>
</dbReference>
<keyword evidence="2" id="KW-0328">Glycosyltransferase</keyword>
<accession>A0A285CYE8</accession>
<feature type="transmembrane region" description="Helical" evidence="8">
    <location>
        <begin position="448"/>
        <end position="466"/>
    </location>
</feature>
<dbReference type="SUPFAM" id="SSF53448">
    <property type="entry name" value="Nucleotide-diphospho-sugar transferases"/>
    <property type="match status" value="1"/>
</dbReference>
<dbReference type="PANTHER" id="PTHR43867">
    <property type="entry name" value="CELLULOSE SYNTHASE CATALYTIC SUBUNIT A [UDP-FORMING]"/>
    <property type="match status" value="1"/>
</dbReference>